<dbReference type="Proteomes" id="UP001279410">
    <property type="component" value="Unassembled WGS sequence"/>
</dbReference>
<dbReference type="AlphaFoldDB" id="A0AAD3RGR8"/>
<dbReference type="PANTHER" id="PTHR21472">
    <property type="entry name" value="ENDONUCLEASE DOMAIN-CONTAINING 1 PROTEIN ENDOD1"/>
    <property type="match status" value="1"/>
</dbReference>
<reference evidence="2" key="1">
    <citation type="submission" date="2022-08" db="EMBL/GenBank/DDBJ databases">
        <title>Genome sequencing of akame (Lates japonicus).</title>
        <authorList>
            <person name="Hashiguchi Y."/>
            <person name="Takahashi H."/>
        </authorList>
    </citation>
    <scope>NUCLEOTIDE SEQUENCE</scope>
    <source>
        <strain evidence="2">Kochi</strain>
    </source>
</reference>
<gene>
    <name evidence="2" type="ORF">AKAME5_001942100</name>
</gene>
<feature type="signal peptide" evidence="1">
    <location>
        <begin position="1"/>
        <end position="22"/>
    </location>
</feature>
<keyword evidence="1" id="KW-0732">Signal</keyword>
<proteinExistence type="predicted"/>
<dbReference type="InterPro" id="IPR044925">
    <property type="entry name" value="His-Me_finger_sf"/>
</dbReference>
<dbReference type="PANTHER" id="PTHR21472:SF15">
    <property type="entry name" value="ENDONUCLEASE DOMAIN-CONTAINING 1 PROTEIN-RELATED"/>
    <property type="match status" value="1"/>
</dbReference>
<evidence type="ECO:0000256" key="1">
    <source>
        <dbReference type="SAM" id="SignalP"/>
    </source>
</evidence>
<protein>
    <submittedName>
        <fullName evidence="2">Uncharacterized protein</fullName>
    </submittedName>
</protein>
<dbReference type="InterPro" id="IPR039015">
    <property type="entry name" value="ENDOD1"/>
</dbReference>
<evidence type="ECO:0000313" key="2">
    <source>
        <dbReference type="EMBL" id="GLD68102.1"/>
    </source>
</evidence>
<dbReference type="EMBL" id="BRZM01000125">
    <property type="protein sequence ID" value="GLD68102.1"/>
    <property type="molecule type" value="Genomic_DNA"/>
</dbReference>
<keyword evidence="3" id="KW-1185">Reference proteome</keyword>
<organism evidence="2 3">
    <name type="scientific">Lates japonicus</name>
    <name type="common">Japanese lates</name>
    <dbReference type="NCBI Taxonomy" id="270547"/>
    <lineage>
        <taxon>Eukaryota</taxon>
        <taxon>Metazoa</taxon>
        <taxon>Chordata</taxon>
        <taxon>Craniata</taxon>
        <taxon>Vertebrata</taxon>
        <taxon>Euteleostomi</taxon>
        <taxon>Actinopterygii</taxon>
        <taxon>Neopterygii</taxon>
        <taxon>Teleostei</taxon>
        <taxon>Neoteleostei</taxon>
        <taxon>Acanthomorphata</taxon>
        <taxon>Carangaria</taxon>
        <taxon>Carangaria incertae sedis</taxon>
        <taxon>Centropomidae</taxon>
        <taxon>Lates</taxon>
    </lineage>
</organism>
<accession>A0AAD3RGR8</accession>
<dbReference type="SUPFAM" id="SSF54060">
    <property type="entry name" value="His-Me finger endonucleases"/>
    <property type="match status" value="1"/>
</dbReference>
<evidence type="ECO:0000313" key="3">
    <source>
        <dbReference type="Proteomes" id="UP001279410"/>
    </source>
</evidence>
<sequence>MTPPRTWCLAITVLLSVLPTISEVVKSMSDCDQFLLEGIPPQVPGILEGGKILNQNRYKSICQTYNNTRKFVTLYDINNKIPVFSANKYRGEEERRRPRNIWKIEPQPNQIFLCPFNFNIGSFYYIYTTYNIWPSHDNIWPYEINTWSSQIYMRFTNT</sequence>
<comment type="caution">
    <text evidence="2">The sequence shown here is derived from an EMBL/GenBank/DDBJ whole genome shotgun (WGS) entry which is preliminary data.</text>
</comment>
<feature type="chain" id="PRO_5042160208" evidence="1">
    <location>
        <begin position="23"/>
        <end position="158"/>
    </location>
</feature>
<name>A0AAD3RGR8_LATJO</name>